<keyword evidence="6" id="KW-0809">Transit peptide</keyword>
<evidence type="ECO:0000313" key="12">
    <source>
        <dbReference type="Proteomes" id="UP001195483"/>
    </source>
</evidence>
<dbReference type="InterPro" id="IPR025812">
    <property type="entry name" value="Trm10_C_MTase_dom"/>
</dbReference>
<dbReference type="InterPro" id="IPR038459">
    <property type="entry name" value="MT_TRM10-typ_sf"/>
</dbReference>
<dbReference type="EMBL" id="JAEAOA010001785">
    <property type="protein sequence ID" value="KAK3579039.1"/>
    <property type="molecule type" value="Genomic_DNA"/>
</dbReference>
<dbReference type="AlphaFoldDB" id="A0AAE0RT10"/>
<comment type="subcellular location">
    <subcellularLocation>
        <location evidence="1">Mitochondrion</location>
    </subcellularLocation>
</comment>
<dbReference type="GO" id="GO:0097745">
    <property type="term" value="P:mitochondrial tRNA 5'-end processing"/>
    <property type="evidence" value="ECO:0007669"/>
    <property type="project" value="TreeGrafter"/>
</dbReference>
<dbReference type="GO" id="GO:0070131">
    <property type="term" value="P:positive regulation of mitochondrial translation"/>
    <property type="evidence" value="ECO:0007669"/>
    <property type="project" value="TreeGrafter"/>
</dbReference>
<keyword evidence="5" id="KW-0819">tRNA processing</keyword>
<evidence type="ECO:0000256" key="3">
    <source>
        <dbReference type="ARBA" id="ARBA00022679"/>
    </source>
</evidence>
<keyword evidence="8" id="KW-0496">Mitochondrion</keyword>
<dbReference type="Gene3D" id="3.40.1280.30">
    <property type="match status" value="1"/>
</dbReference>
<dbReference type="GO" id="GO:0005739">
    <property type="term" value="C:mitochondrion"/>
    <property type="evidence" value="ECO:0007669"/>
    <property type="project" value="UniProtKB-SubCell"/>
</dbReference>
<evidence type="ECO:0000256" key="7">
    <source>
        <dbReference type="ARBA" id="ARBA00023054"/>
    </source>
</evidence>
<dbReference type="CDD" id="cd18102">
    <property type="entry name" value="Trm10_MRRP1"/>
    <property type="match status" value="1"/>
</dbReference>
<evidence type="ECO:0000256" key="8">
    <source>
        <dbReference type="ARBA" id="ARBA00023128"/>
    </source>
</evidence>
<evidence type="ECO:0000256" key="6">
    <source>
        <dbReference type="ARBA" id="ARBA00022946"/>
    </source>
</evidence>
<dbReference type="Proteomes" id="UP001195483">
    <property type="component" value="Unassembled WGS sequence"/>
</dbReference>
<evidence type="ECO:0000256" key="2">
    <source>
        <dbReference type="ARBA" id="ARBA00022603"/>
    </source>
</evidence>
<feature type="domain" description="SAM-dependent MTase TRM10-type" evidence="10">
    <location>
        <begin position="157"/>
        <end position="350"/>
    </location>
</feature>
<dbReference type="InterPro" id="IPR007356">
    <property type="entry name" value="tRNA_m1G_MeTrfase_euk"/>
</dbReference>
<reference evidence="11" key="1">
    <citation type="journal article" date="2021" name="Genome Biol. Evol.">
        <title>A High-Quality Reference Genome for a Parasitic Bivalve with Doubly Uniparental Inheritance (Bivalvia: Unionida).</title>
        <authorList>
            <person name="Smith C.H."/>
        </authorList>
    </citation>
    <scope>NUCLEOTIDE SEQUENCE</scope>
    <source>
        <strain evidence="11">CHS0354</strain>
    </source>
</reference>
<reference evidence="11" key="3">
    <citation type="submission" date="2023-05" db="EMBL/GenBank/DDBJ databases">
        <authorList>
            <person name="Smith C.H."/>
        </authorList>
    </citation>
    <scope>NUCLEOTIDE SEQUENCE</scope>
    <source>
        <strain evidence="11">CHS0354</strain>
        <tissue evidence="11">Mantle</tissue>
    </source>
</reference>
<dbReference type="GO" id="GO:0005654">
    <property type="term" value="C:nucleoplasm"/>
    <property type="evidence" value="ECO:0007669"/>
    <property type="project" value="TreeGrafter"/>
</dbReference>
<keyword evidence="7" id="KW-0175">Coiled coil</keyword>
<proteinExistence type="predicted"/>
<organism evidence="11 12">
    <name type="scientific">Potamilus streckersoni</name>
    <dbReference type="NCBI Taxonomy" id="2493646"/>
    <lineage>
        <taxon>Eukaryota</taxon>
        <taxon>Metazoa</taxon>
        <taxon>Spiralia</taxon>
        <taxon>Lophotrochozoa</taxon>
        <taxon>Mollusca</taxon>
        <taxon>Bivalvia</taxon>
        <taxon>Autobranchia</taxon>
        <taxon>Heteroconchia</taxon>
        <taxon>Palaeoheterodonta</taxon>
        <taxon>Unionida</taxon>
        <taxon>Unionoidea</taxon>
        <taxon>Unionidae</taxon>
        <taxon>Ambleminae</taxon>
        <taxon>Lampsilini</taxon>
        <taxon>Potamilus</taxon>
    </lineage>
</organism>
<keyword evidence="3" id="KW-0808">Transferase</keyword>
<comment type="caution">
    <text evidence="11">The sequence shown here is derived from an EMBL/GenBank/DDBJ whole genome shotgun (WGS) entry which is preliminary data.</text>
</comment>
<evidence type="ECO:0000259" key="10">
    <source>
        <dbReference type="PROSITE" id="PS51675"/>
    </source>
</evidence>
<accession>A0AAE0RT10</accession>
<dbReference type="GO" id="GO:0032259">
    <property type="term" value="P:methylation"/>
    <property type="evidence" value="ECO:0007669"/>
    <property type="project" value="UniProtKB-KW"/>
</dbReference>
<dbReference type="PANTHER" id="PTHR13563">
    <property type="entry name" value="TRNA (GUANINE-9-) METHYLTRANSFERASE"/>
    <property type="match status" value="1"/>
</dbReference>
<evidence type="ECO:0000256" key="5">
    <source>
        <dbReference type="ARBA" id="ARBA00022694"/>
    </source>
</evidence>
<dbReference type="PANTHER" id="PTHR13563:SF5">
    <property type="entry name" value="TRNA METHYLTRANSFERASE 10 HOMOLOG C"/>
    <property type="match status" value="1"/>
</dbReference>
<keyword evidence="12" id="KW-1185">Reference proteome</keyword>
<dbReference type="GO" id="GO:0000049">
    <property type="term" value="F:tRNA binding"/>
    <property type="evidence" value="ECO:0007669"/>
    <property type="project" value="TreeGrafter"/>
</dbReference>
<keyword evidence="4" id="KW-0949">S-adenosyl-L-methionine</keyword>
<evidence type="ECO:0000256" key="1">
    <source>
        <dbReference type="ARBA" id="ARBA00004173"/>
    </source>
</evidence>
<protein>
    <recommendedName>
        <fullName evidence="9">RNA (guanine-9-)-methyltransferase domain-containing protein 1</fullName>
    </recommendedName>
</protein>
<evidence type="ECO:0000256" key="4">
    <source>
        <dbReference type="ARBA" id="ARBA00022691"/>
    </source>
</evidence>
<keyword evidence="2" id="KW-0489">Methyltransferase</keyword>
<evidence type="ECO:0000256" key="9">
    <source>
        <dbReference type="ARBA" id="ARBA00029803"/>
    </source>
</evidence>
<dbReference type="GO" id="GO:0008168">
    <property type="term" value="F:methyltransferase activity"/>
    <property type="evidence" value="ECO:0007669"/>
    <property type="project" value="UniProtKB-KW"/>
</dbReference>
<sequence>MAIRILLRKISLGHPASVNPLVLAIPSSTHCLSWSPLVIKDDSEDSCKKPSAQERIHMFNSEEQKKLHYLKLEYELIKIKRPHKVPQVMTDDIWLELHEMPSFTKRLKYLMHHSTKERRKEKEQLKKRERLEVLKNRMESEIRKFPIISERMIDEFNKKKLCNAMLYNSPTIVFDMGYEDMMIPKEIKSLIYQLNMCYSNNKRAITPFNMIACNINPNGLYCKLLKKVEGTHCDSSFLERTEKHYLELFPCEKLVYLTPNSPNLLEKFNGEDVIIIGGLVDTHGQKPASFARATSDNLRTAKLPLDKYLRWGCGNKNLTLDQVFNILLELHWSGDWHKAFRHVPMRKVKGIR</sequence>
<dbReference type="InterPro" id="IPR028564">
    <property type="entry name" value="MT_TRM10-typ"/>
</dbReference>
<dbReference type="PROSITE" id="PS51675">
    <property type="entry name" value="SAM_MT_TRM10"/>
    <property type="match status" value="1"/>
</dbReference>
<reference evidence="11" key="2">
    <citation type="journal article" date="2021" name="Genome Biol. Evol.">
        <title>Developing a high-quality reference genome for a parasitic bivalve with doubly uniparental inheritance (Bivalvia: Unionida).</title>
        <authorList>
            <person name="Smith C.H."/>
        </authorList>
    </citation>
    <scope>NUCLEOTIDE SEQUENCE</scope>
    <source>
        <strain evidence="11">CHS0354</strain>
        <tissue evidence="11">Mantle</tissue>
    </source>
</reference>
<name>A0AAE0RT10_9BIVA</name>
<evidence type="ECO:0000313" key="11">
    <source>
        <dbReference type="EMBL" id="KAK3579039.1"/>
    </source>
</evidence>
<gene>
    <name evidence="11" type="ORF">CHS0354_029895</name>
</gene>